<dbReference type="Gene3D" id="2.30.30.40">
    <property type="entry name" value="SH3 Domains"/>
    <property type="match status" value="1"/>
</dbReference>
<dbReference type="PRINTS" id="PR00344">
    <property type="entry name" value="BCTRLSENSOR"/>
</dbReference>
<feature type="domain" description="Histidine kinase" evidence="8">
    <location>
        <begin position="375"/>
        <end position="626"/>
    </location>
</feature>
<dbReference type="SMART" id="SM01231">
    <property type="entry name" value="H-kinase_dim"/>
    <property type="match status" value="1"/>
</dbReference>
<evidence type="ECO:0000256" key="7">
    <source>
        <dbReference type="SAM" id="MobiDB-lite"/>
    </source>
</evidence>
<feature type="coiled-coil region" evidence="6">
    <location>
        <begin position="285"/>
        <end position="319"/>
    </location>
</feature>
<evidence type="ECO:0000259" key="9">
    <source>
        <dbReference type="PROSITE" id="PS50110"/>
    </source>
</evidence>
<evidence type="ECO:0000256" key="2">
    <source>
        <dbReference type="ARBA" id="ARBA00012438"/>
    </source>
</evidence>
<keyword evidence="4" id="KW-0902">Two-component regulatory system</keyword>
<evidence type="ECO:0000256" key="1">
    <source>
        <dbReference type="ARBA" id="ARBA00000085"/>
    </source>
</evidence>
<evidence type="ECO:0000256" key="4">
    <source>
        <dbReference type="ARBA" id="ARBA00023012"/>
    </source>
</evidence>
<dbReference type="SUPFAM" id="SSF50341">
    <property type="entry name" value="CheW-like"/>
    <property type="match status" value="1"/>
</dbReference>
<evidence type="ECO:0000256" key="3">
    <source>
        <dbReference type="ARBA" id="ARBA00022777"/>
    </source>
</evidence>
<dbReference type="SUPFAM" id="SSF47384">
    <property type="entry name" value="Homodimeric domain of signal transducing histidine kinase"/>
    <property type="match status" value="1"/>
</dbReference>
<name>A0ABR9VQG8_9SYNC</name>
<evidence type="ECO:0000259" key="10">
    <source>
        <dbReference type="PROSITE" id="PS50851"/>
    </source>
</evidence>
<dbReference type="InterPro" id="IPR004105">
    <property type="entry name" value="CheA-like_dim"/>
</dbReference>
<dbReference type="PROSITE" id="PS50110">
    <property type="entry name" value="RESPONSE_REGULATORY"/>
    <property type="match status" value="2"/>
</dbReference>
<evidence type="ECO:0000256" key="5">
    <source>
        <dbReference type="PROSITE-ProRule" id="PRU00169"/>
    </source>
</evidence>
<dbReference type="CDD" id="cd16916">
    <property type="entry name" value="HATPase_CheA-like"/>
    <property type="match status" value="1"/>
</dbReference>
<dbReference type="SMART" id="SM00448">
    <property type="entry name" value="REC"/>
    <property type="match status" value="2"/>
</dbReference>
<dbReference type="SUPFAM" id="SSF55874">
    <property type="entry name" value="ATPase domain of HSP90 chaperone/DNA topoisomerase II/histidine kinase"/>
    <property type="match status" value="1"/>
</dbReference>
<dbReference type="InterPro" id="IPR002545">
    <property type="entry name" value="CheW-lke_dom"/>
</dbReference>
<dbReference type="EMBL" id="JADEVV010000015">
    <property type="protein sequence ID" value="MBE9253589.1"/>
    <property type="molecule type" value="Genomic_DNA"/>
</dbReference>
<sequence length="1096" mass="120481">MTSDPNPAQAFENWFEEEEGEDAFTSLIGGDEENNGIEELDFGDLFEGEPTVIQGEGFGPSSPGEEEPPVRMTLDFNSPEAELDALFTDEDAPPTAIDPFESSSWLEINQMMEADPLASIPETSAPAYQTSGGLNDHDLAELQDLLGVGDAEPTITSPGLHTFAGVEPAPPSTGKVMLFAAIDDLDGLIDAPVLDENFSFAELESLIDTPAQKSFATISHPFRLPVAVEEEDEDEFKDLEALLEQADSNLGGGIAGMGGARLPARPRQVKSRSFEQTMRVPIKQLDNLSNLIGELVVKRNRLEQDQERLRQFLDNLLNQAQNLSDVGGRMQDLYERTLLEGALLASRSTSNRYQSSKTTYPDARATASGSSTMNEQPLDALEMDRFTGFHLLSQEMIELIVRVRESASDIQYLVDETDQVARTLRQVTTQLQEGMTKSRMVPFTQTADRLPRAIREVSMKLNKKVNLEVEGGDVLIDKMILEHLYNPMTHLVNNAITHGIETPAERQQLGKSPEGHLAVRAFLQGNQTLITVSDDGAGINTEMVKQKAVEKGLITRMEAQSLSQSEVYDLLFHAGFSTKDTADDFAGRGVGLDVVRTSLIDIRGAINIDSTVGKGTTFTIRLPLTLSICKALCCLSDRARIAFPMDGVEDTRDYLPKDIVTDEDGQKCVKYGKEALLLPLYPLKDLLNYNRQLSRGSVYGGKQEEDVVRVIIARGSSGNLLALQIDQILGEEEIVIKQIEGPIPKPPGIAGATVRGDGSIMPIADVLELIEIAQGRLRTDSSGGLWRKTLTPTANEVHMDPTVLIVDDSITVRELLSLSFKKAGFRVEQARDGQEAWDQLKSGLPCDLVFCDIEMPRKNGLELLSELQADEELSSIPVALLTSRGADRHRKVAAKLGATGYFTKPYTEKDILDAANRMLSGEVLLPGSTRKTNSILSRFKKARGNFSEEAPTIVKNSPGTLRSTVLIIDDSVMVREMLSMTFKKADYHTETARDGQDAWEKLKSGLPCDLILCDIEMPRMNGLELLERIQEDANLSRIPVAMITSRGAQKMQRMAAEKGAKGYFVKPYIEETLLEASRRLMKGEVLLDLAALSADE</sequence>
<dbReference type="PROSITE" id="PS50851">
    <property type="entry name" value="CHEW"/>
    <property type="match status" value="1"/>
</dbReference>
<dbReference type="Gene3D" id="3.40.50.2300">
    <property type="match status" value="2"/>
</dbReference>
<feature type="domain" description="Response regulatory" evidence="9">
    <location>
        <begin position="802"/>
        <end position="919"/>
    </location>
</feature>
<gene>
    <name evidence="11" type="ORF">IQ217_06920</name>
</gene>
<dbReference type="InterPro" id="IPR036061">
    <property type="entry name" value="CheW-like_dom_sf"/>
</dbReference>
<keyword evidence="5" id="KW-0597">Phosphoprotein</keyword>
<dbReference type="Gene3D" id="1.10.287.560">
    <property type="entry name" value="Histidine kinase CheA-like, homodimeric domain"/>
    <property type="match status" value="1"/>
</dbReference>
<keyword evidence="6" id="KW-0175">Coiled coil</keyword>
<dbReference type="Pfam" id="PF02518">
    <property type="entry name" value="HATPase_c"/>
    <property type="match status" value="1"/>
</dbReference>
<dbReference type="CDD" id="cd00731">
    <property type="entry name" value="CheA_reg"/>
    <property type="match status" value="1"/>
</dbReference>
<dbReference type="SMART" id="SM00260">
    <property type="entry name" value="CheW"/>
    <property type="match status" value="1"/>
</dbReference>
<feature type="domain" description="CheW-like" evidence="10">
    <location>
        <begin position="628"/>
        <end position="775"/>
    </location>
</feature>
<dbReference type="InterPro" id="IPR005467">
    <property type="entry name" value="His_kinase_dom"/>
</dbReference>
<dbReference type="InterPro" id="IPR011006">
    <property type="entry name" value="CheY-like_superfamily"/>
</dbReference>
<dbReference type="SUPFAM" id="SSF52172">
    <property type="entry name" value="CheY-like"/>
    <property type="match status" value="2"/>
</dbReference>
<feature type="modified residue" description="4-aspartylphosphate" evidence="5">
    <location>
        <position position="1014"/>
    </location>
</feature>
<dbReference type="InterPro" id="IPR051315">
    <property type="entry name" value="Bact_Chemotaxis_CheA"/>
</dbReference>
<feature type="domain" description="Response regulatory" evidence="9">
    <location>
        <begin position="964"/>
        <end position="1081"/>
    </location>
</feature>
<dbReference type="PROSITE" id="PS50109">
    <property type="entry name" value="HIS_KIN"/>
    <property type="match status" value="1"/>
</dbReference>
<dbReference type="InterPro" id="IPR037006">
    <property type="entry name" value="CheA-like_homodim_sf"/>
</dbReference>
<comment type="catalytic activity">
    <reaction evidence="1">
        <text>ATP + protein L-histidine = ADP + protein N-phospho-L-histidine.</text>
        <dbReference type="EC" id="2.7.13.3"/>
    </reaction>
</comment>
<feature type="region of interest" description="Disordered" evidence="7">
    <location>
        <begin position="50"/>
        <end position="69"/>
    </location>
</feature>
<dbReference type="EC" id="2.7.13.3" evidence="2"/>
<dbReference type="Pfam" id="PF00072">
    <property type="entry name" value="Response_reg"/>
    <property type="match status" value="2"/>
</dbReference>
<feature type="region of interest" description="Disordered" evidence="7">
    <location>
        <begin position="15"/>
        <end position="36"/>
    </location>
</feature>
<accession>A0ABR9VQG8</accession>
<dbReference type="InterPro" id="IPR036890">
    <property type="entry name" value="HATPase_C_sf"/>
</dbReference>
<keyword evidence="3 11" id="KW-0808">Transferase</keyword>
<organism evidence="11 12">
    <name type="scientific">Synechocystis salina LEGE 00031</name>
    <dbReference type="NCBI Taxonomy" id="1828736"/>
    <lineage>
        <taxon>Bacteria</taxon>
        <taxon>Bacillati</taxon>
        <taxon>Cyanobacteriota</taxon>
        <taxon>Cyanophyceae</taxon>
        <taxon>Synechococcales</taxon>
        <taxon>Merismopediaceae</taxon>
        <taxon>Synechocystis</taxon>
    </lineage>
</organism>
<evidence type="ECO:0000313" key="12">
    <source>
        <dbReference type="Proteomes" id="UP000658720"/>
    </source>
</evidence>
<dbReference type="InterPro" id="IPR004358">
    <property type="entry name" value="Sig_transdc_His_kin-like_C"/>
</dbReference>
<dbReference type="Gene3D" id="3.30.565.10">
    <property type="entry name" value="Histidine kinase-like ATPase, C-terminal domain"/>
    <property type="match status" value="1"/>
</dbReference>
<feature type="compositionally biased region" description="Polar residues" evidence="7">
    <location>
        <begin position="350"/>
        <end position="359"/>
    </location>
</feature>
<protein>
    <recommendedName>
        <fullName evidence="2">histidine kinase</fullName>
        <ecNumber evidence="2">2.7.13.3</ecNumber>
    </recommendedName>
</protein>
<proteinExistence type="predicted"/>
<dbReference type="InterPro" id="IPR003594">
    <property type="entry name" value="HATPase_dom"/>
</dbReference>
<feature type="modified residue" description="4-aspartylphosphate" evidence="5">
    <location>
        <position position="852"/>
    </location>
</feature>
<evidence type="ECO:0000256" key="6">
    <source>
        <dbReference type="SAM" id="Coils"/>
    </source>
</evidence>
<dbReference type="RefSeq" id="WP_194019386.1">
    <property type="nucleotide sequence ID" value="NZ_JADEVV010000015.1"/>
</dbReference>
<evidence type="ECO:0000259" key="8">
    <source>
        <dbReference type="PROSITE" id="PS50109"/>
    </source>
</evidence>
<dbReference type="PANTHER" id="PTHR43395">
    <property type="entry name" value="SENSOR HISTIDINE KINASE CHEA"/>
    <property type="match status" value="1"/>
</dbReference>
<keyword evidence="12" id="KW-1185">Reference proteome</keyword>
<dbReference type="Proteomes" id="UP000658720">
    <property type="component" value="Unassembled WGS sequence"/>
</dbReference>
<dbReference type="PANTHER" id="PTHR43395:SF1">
    <property type="entry name" value="CHEMOTAXIS PROTEIN CHEA"/>
    <property type="match status" value="1"/>
</dbReference>
<dbReference type="SMART" id="SM00387">
    <property type="entry name" value="HATPase_c"/>
    <property type="match status" value="1"/>
</dbReference>
<reference evidence="11 12" key="1">
    <citation type="submission" date="2020-10" db="EMBL/GenBank/DDBJ databases">
        <authorList>
            <person name="Castelo-Branco R."/>
            <person name="Eusebio N."/>
            <person name="Adriana R."/>
            <person name="Vieira A."/>
            <person name="Brugerolle De Fraissinette N."/>
            <person name="Rezende De Castro R."/>
            <person name="Schneider M.P."/>
            <person name="Vasconcelos V."/>
            <person name="Leao P.N."/>
        </authorList>
    </citation>
    <scope>NUCLEOTIDE SEQUENCE [LARGE SCALE GENOMIC DNA]</scope>
    <source>
        <strain evidence="11 12">LEGE 00031</strain>
    </source>
</reference>
<comment type="caution">
    <text evidence="11">The sequence shown here is derived from an EMBL/GenBank/DDBJ whole genome shotgun (WGS) entry which is preliminary data.</text>
</comment>
<dbReference type="InterPro" id="IPR001789">
    <property type="entry name" value="Sig_transdc_resp-reg_receiver"/>
</dbReference>
<feature type="region of interest" description="Disordered" evidence="7">
    <location>
        <begin position="350"/>
        <end position="373"/>
    </location>
</feature>
<dbReference type="Pfam" id="PF02895">
    <property type="entry name" value="H-kinase_dim"/>
    <property type="match status" value="1"/>
</dbReference>
<keyword evidence="3 11" id="KW-0418">Kinase</keyword>
<dbReference type="GO" id="GO:0016301">
    <property type="term" value="F:kinase activity"/>
    <property type="evidence" value="ECO:0007669"/>
    <property type="project" value="UniProtKB-KW"/>
</dbReference>
<evidence type="ECO:0000313" key="11">
    <source>
        <dbReference type="EMBL" id="MBE9253589.1"/>
    </source>
</evidence>
<dbReference type="Pfam" id="PF01584">
    <property type="entry name" value="CheW"/>
    <property type="match status" value="1"/>
</dbReference>
<dbReference type="InterPro" id="IPR036097">
    <property type="entry name" value="HisK_dim/P_sf"/>
</dbReference>